<evidence type="ECO:0000313" key="5">
    <source>
        <dbReference type="Proteomes" id="UP000256690"/>
    </source>
</evidence>
<accession>A0A3D8SIQ8</accession>
<feature type="domain" description="Xylanolytic transcriptional activator regulatory" evidence="3">
    <location>
        <begin position="378"/>
        <end position="451"/>
    </location>
</feature>
<dbReference type="EMBL" id="PVWQ01000003">
    <property type="protein sequence ID" value="RDW86162.1"/>
    <property type="molecule type" value="Genomic_DNA"/>
</dbReference>
<dbReference type="Pfam" id="PF04082">
    <property type="entry name" value="Fungal_trans"/>
    <property type="match status" value="1"/>
</dbReference>
<gene>
    <name evidence="4" type="ORF">DSM5745_02804</name>
</gene>
<dbReference type="Proteomes" id="UP000256690">
    <property type="component" value="Unassembled WGS sequence"/>
</dbReference>
<dbReference type="STRING" id="1810919.A0A3D8SIQ8"/>
<comment type="caution">
    <text evidence="4">The sequence shown here is derived from an EMBL/GenBank/DDBJ whole genome shotgun (WGS) entry which is preliminary data.</text>
</comment>
<feature type="compositionally biased region" description="Basic and acidic residues" evidence="2">
    <location>
        <begin position="31"/>
        <end position="41"/>
    </location>
</feature>
<dbReference type="InterPro" id="IPR050987">
    <property type="entry name" value="AtrR-like"/>
</dbReference>
<feature type="region of interest" description="Disordered" evidence="2">
    <location>
        <begin position="1"/>
        <end position="86"/>
    </location>
</feature>
<dbReference type="GO" id="GO:0006351">
    <property type="term" value="P:DNA-templated transcription"/>
    <property type="evidence" value="ECO:0007669"/>
    <property type="project" value="InterPro"/>
</dbReference>
<evidence type="ECO:0000256" key="1">
    <source>
        <dbReference type="ARBA" id="ARBA00023242"/>
    </source>
</evidence>
<evidence type="ECO:0000256" key="2">
    <source>
        <dbReference type="SAM" id="MobiDB-lite"/>
    </source>
</evidence>
<feature type="compositionally biased region" description="Low complexity" evidence="2">
    <location>
        <begin position="131"/>
        <end position="142"/>
    </location>
</feature>
<keyword evidence="5" id="KW-1185">Reference proteome</keyword>
<dbReference type="GeneID" id="38113174"/>
<dbReference type="GO" id="GO:0008270">
    <property type="term" value="F:zinc ion binding"/>
    <property type="evidence" value="ECO:0007669"/>
    <property type="project" value="InterPro"/>
</dbReference>
<dbReference type="GO" id="GO:0003677">
    <property type="term" value="F:DNA binding"/>
    <property type="evidence" value="ECO:0007669"/>
    <property type="project" value="InterPro"/>
</dbReference>
<organism evidence="4 5">
    <name type="scientific">Aspergillus mulundensis</name>
    <dbReference type="NCBI Taxonomy" id="1810919"/>
    <lineage>
        <taxon>Eukaryota</taxon>
        <taxon>Fungi</taxon>
        <taxon>Dikarya</taxon>
        <taxon>Ascomycota</taxon>
        <taxon>Pezizomycotina</taxon>
        <taxon>Eurotiomycetes</taxon>
        <taxon>Eurotiomycetidae</taxon>
        <taxon>Eurotiales</taxon>
        <taxon>Aspergillaceae</taxon>
        <taxon>Aspergillus</taxon>
        <taxon>Aspergillus subgen. Nidulantes</taxon>
    </lineage>
</organism>
<dbReference type="CDD" id="cd12148">
    <property type="entry name" value="fungal_TF_MHR"/>
    <property type="match status" value="1"/>
</dbReference>
<dbReference type="GO" id="GO:0003700">
    <property type="term" value="F:DNA-binding transcription factor activity"/>
    <property type="evidence" value="ECO:0007669"/>
    <property type="project" value="InterPro"/>
</dbReference>
<reference evidence="4 5" key="1">
    <citation type="journal article" date="2018" name="IMA Fungus">
        <title>IMA Genome-F 9: Draft genome sequence of Annulohypoxylon stygium, Aspergillus mulundensis, Berkeleyomyces basicola (syn. Thielaviopsis basicola), Ceratocystis smalleyi, two Cercospora beticola strains, Coleophoma cylindrospora, Fusarium fracticaudum, Phialophora cf. hyalina, and Morchella septimelata.</title>
        <authorList>
            <person name="Wingfield B.D."/>
            <person name="Bills G.F."/>
            <person name="Dong Y."/>
            <person name="Huang W."/>
            <person name="Nel W.J."/>
            <person name="Swalarsk-Parry B.S."/>
            <person name="Vaghefi N."/>
            <person name="Wilken P.M."/>
            <person name="An Z."/>
            <person name="de Beer Z.W."/>
            <person name="De Vos L."/>
            <person name="Chen L."/>
            <person name="Duong T.A."/>
            <person name="Gao Y."/>
            <person name="Hammerbacher A."/>
            <person name="Kikkert J.R."/>
            <person name="Li Y."/>
            <person name="Li H."/>
            <person name="Li K."/>
            <person name="Li Q."/>
            <person name="Liu X."/>
            <person name="Ma X."/>
            <person name="Naidoo K."/>
            <person name="Pethybridge S.J."/>
            <person name="Sun J."/>
            <person name="Steenkamp E.T."/>
            <person name="van der Nest M.A."/>
            <person name="van Wyk S."/>
            <person name="Wingfield M.J."/>
            <person name="Xiong C."/>
            <person name="Yue Q."/>
            <person name="Zhang X."/>
        </authorList>
    </citation>
    <scope>NUCLEOTIDE SEQUENCE [LARGE SCALE GENOMIC DNA]</scope>
    <source>
        <strain evidence="4 5">DSM 5745</strain>
    </source>
</reference>
<dbReference type="AlphaFoldDB" id="A0A3D8SIQ8"/>
<dbReference type="RefSeq" id="XP_026605686.1">
    <property type="nucleotide sequence ID" value="XM_026744820.1"/>
</dbReference>
<name>A0A3D8SIQ8_9EURO</name>
<feature type="compositionally biased region" description="Polar residues" evidence="2">
    <location>
        <begin position="73"/>
        <end position="86"/>
    </location>
</feature>
<dbReference type="PANTHER" id="PTHR46910">
    <property type="entry name" value="TRANSCRIPTION FACTOR PDR1"/>
    <property type="match status" value="1"/>
</dbReference>
<evidence type="ECO:0000259" key="3">
    <source>
        <dbReference type="SMART" id="SM00906"/>
    </source>
</evidence>
<dbReference type="SMART" id="SM00906">
    <property type="entry name" value="Fungal_trans"/>
    <property type="match status" value="1"/>
</dbReference>
<proteinExistence type="predicted"/>
<dbReference type="OrthoDB" id="2123952at2759"/>
<evidence type="ECO:0000313" key="4">
    <source>
        <dbReference type="EMBL" id="RDW86162.1"/>
    </source>
</evidence>
<protein>
    <recommendedName>
        <fullName evidence="3">Xylanolytic transcriptional activator regulatory domain-containing protein</fullName>
    </recommendedName>
</protein>
<dbReference type="PANTHER" id="PTHR46910:SF25">
    <property type="entry name" value="ABC-TRANSPORTER-REGULATING TRANSCRIPTION FACTOR"/>
    <property type="match status" value="1"/>
</dbReference>
<keyword evidence="1" id="KW-0539">Nucleus</keyword>
<feature type="region of interest" description="Disordered" evidence="2">
    <location>
        <begin position="121"/>
        <end position="187"/>
    </location>
</feature>
<sequence>MATAASSNKAGPRPQPAQGSVSQARGVFDFRPQEMGHEGSQQRKQRSNSRRPQEQDYAGSYGSEPPSKRLKTTNDPNSSRRQRNLKNLTMLNRLESNIGRLEARLQELGFDLGSERRAQALPQPVMHDNSRSSPSPCSSDPDNIMEESSWRREPCPDGSYDDSAPRTAAFPAIDRERDVPFTPAANEGGFPNDFGGLLIPRCIIDSPTSRDIPILSHEGLEWMSRKAGINPRLSSETRSDTPLFGLSEDDFPKKAFCPLPSKEEASSLLYEYLQNFNCLCPLFEQAKLISLINEENLDSALRTPSCWASANVVFALGIAFRIKNKSVAHSEHQRSWLFIKNAFGTFHDLCLGQPDLWSIQALLGMSIFFLGTMSAEPCCFLTAAAIRMSEQIGLGRLKEDVSLSSEEKEHRRRIFWIAYCLDREISLRFGKPPTQSDEDISIGLPTEPPKDSVRIAPSTYRYGDFDAFRAHCQLATIKSQLYKDLYSAAAKDRPLSEIMASVGTLDGMLQSWKEDLPSECQPEPHKVSSFTKTSISVMLFYLHCSYFNCIIAMHRLIVSRGLQTSGDLLRQYADLRGSAPPPYNTRVFDSESICANAARASIRLMKYLPEGHISLVGIMIHYPIVALTTLSSTIIRNPLEASRLADLRLMDQVETYLASLVVSIPNQVISRLRTYCANYRAAASAAIQKTMPFRGG</sequence>
<dbReference type="InterPro" id="IPR007219">
    <property type="entry name" value="XnlR_reg_dom"/>
</dbReference>